<evidence type="ECO:0000256" key="16">
    <source>
        <dbReference type="SAM" id="Coils"/>
    </source>
</evidence>
<keyword evidence="13 15" id="KW-0141">cGMP biosynthesis</keyword>
<dbReference type="GO" id="GO:0004016">
    <property type="term" value="F:adenylate cyclase activity"/>
    <property type="evidence" value="ECO:0007669"/>
    <property type="project" value="TreeGrafter"/>
</dbReference>
<keyword evidence="7" id="KW-0547">Nucleotide-binding</keyword>
<dbReference type="GO" id="GO:0035556">
    <property type="term" value="P:intracellular signal transduction"/>
    <property type="evidence" value="ECO:0007669"/>
    <property type="project" value="InterPro"/>
</dbReference>
<dbReference type="InterPro" id="IPR011645">
    <property type="entry name" value="HNOB_dom_associated"/>
</dbReference>
<proteinExistence type="evidence at transcript level"/>
<dbReference type="InterPro" id="IPR001054">
    <property type="entry name" value="A/G_cyclase"/>
</dbReference>
<dbReference type="PANTHER" id="PTHR11920">
    <property type="entry name" value="GUANYLYL CYCLASE"/>
    <property type="match status" value="1"/>
</dbReference>
<keyword evidence="16" id="KW-0175">Coiled coil</keyword>
<dbReference type="AlphaFoldDB" id="Q9GPU1"/>
<dbReference type="CDD" id="cd07302">
    <property type="entry name" value="CHD"/>
    <property type="match status" value="1"/>
</dbReference>
<dbReference type="GO" id="GO:0004383">
    <property type="term" value="F:guanylate cyclase activity"/>
    <property type="evidence" value="ECO:0007669"/>
    <property type="project" value="UniProtKB-EC"/>
</dbReference>
<evidence type="ECO:0000256" key="14">
    <source>
        <dbReference type="RuleBase" id="RU000405"/>
    </source>
</evidence>
<comment type="catalytic activity">
    <reaction evidence="1 15">
        <text>GTP = 3',5'-cyclic GMP + diphosphate</text>
        <dbReference type="Rhea" id="RHEA:13665"/>
        <dbReference type="ChEBI" id="CHEBI:33019"/>
        <dbReference type="ChEBI" id="CHEBI:37565"/>
        <dbReference type="ChEBI" id="CHEBI:57746"/>
        <dbReference type="EC" id="4.6.1.2"/>
    </reaction>
</comment>
<dbReference type="GO" id="GO:0004672">
    <property type="term" value="F:protein kinase activity"/>
    <property type="evidence" value="ECO:0007669"/>
    <property type="project" value="InterPro"/>
</dbReference>
<feature type="domain" description="Protein kinase" evidence="19">
    <location>
        <begin position="358"/>
        <end position="682"/>
    </location>
</feature>
<keyword evidence="6" id="KW-0732">Signal</keyword>
<dbReference type="EMBL" id="AF309776">
    <property type="protein sequence ID" value="AAG45917.1"/>
    <property type="molecule type" value="mRNA"/>
</dbReference>
<feature type="coiled-coil region" evidence="16">
    <location>
        <begin position="681"/>
        <end position="708"/>
    </location>
</feature>
<dbReference type="CDD" id="cd06352">
    <property type="entry name" value="PBP1_NPR_GC-like"/>
    <property type="match status" value="1"/>
</dbReference>
<evidence type="ECO:0000256" key="13">
    <source>
        <dbReference type="ARBA" id="ARBA00023293"/>
    </source>
</evidence>
<evidence type="ECO:0000256" key="4">
    <source>
        <dbReference type="ARBA" id="ARBA00022475"/>
    </source>
</evidence>
<dbReference type="Pfam" id="PF07701">
    <property type="entry name" value="HNOBA"/>
    <property type="match status" value="1"/>
</dbReference>
<dbReference type="Gene3D" id="3.30.70.1230">
    <property type="entry name" value="Nucleotide cyclase"/>
    <property type="match status" value="1"/>
</dbReference>
<keyword evidence="5 18" id="KW-0812">Transmembrane</keyword>
<evidence type="ECO:0000259" key="20">
    <source>
        <dbReference type="PROSITE" id="PS50125"/>
    </source>
</evidence>
<evidence type="ECO:0000256" key="15">
    <source>
        <dbReference type="RuleBase" id="RU003431"/>
    </source>
</evidence>
<evidence type="ECO:0000256" key="10">
    <source>
        <dbReference type="ARBA" id="ARBA00023170"/>
    </source>
</evidence>
<feature type="domain" description="Guanylate cyclase" evidence="20">
    <location>
        <begin position="740"/>
        <end position="866"/>
    </location>
</feature>
<evidence type="ECO:0000256" key="12">
    <source>
        <dbReference type="ARBA" id="ARBA00023239"/>
    </source>
</evidence>
<dbReference type="SUPFAM" id="SSF55073">
    <property type="entry name" value="Nucleotide cyclase"/>
    <property type="match status" value="1"/>
</dbReference>
<reference evidence="21" key="1">
    <citation type="submission" date="2000-09" db="EMBL/GenBank/DDBJ databases">
        <title>Guanylyl cyclase from soybean cyst nematode.</title>
        <authorList>
            <person name="Yan Y."/>
            <person name="Davis E.L."/>
        </authorList>
    </citation>
    <scope>NUCLEOTIDE SEQUENCE</scope>
    <source>
        <strain evidence="21">SCN OP50</strain>
    </source>
</reference>
<dbReference type="GO" id="GO:0006935">
    <property type="term" value="P:chemotaxis"/>
    <property type="evidence" value="ECO:0007669"/>
    <property type="project" value="UniProtKB-ARBA"/>
</dbReference>
<dbReference type="PROSITE" id="PS50011">
    <property type="entry name" value="PROTEIN_KINASE_DOM"/>
    <property type="match status" value="1"/>
</dbReference>
<evidence type="ECO:0000256" key="1">
    <source>
        <dbReference type="ARBA" id="ARBA00001436"/>
    </source>
</evidence>
<keyword evidence="12 14" id="KW-0456">Lyase</keyword>
<evidence type="ECO:0000256" key="2">
    <source>
        <dbReference type="ARBA" id="ARBA00004251"/>
    </source>
</evidence>
<dbReference type="GO" id="GO:0005524">
    <property type="term" value="F:ATP binding"/>
    <property type="evidence" value="ECO:0007669"/>
    <property type="project" value="InterPro"/>
</dbReference>
<feature type="non-terminal residue" evidence="21">
    <location>
        <position position="1"/>
    </location>
</feature>
<evidence type="ECO:0000256" key="6">
    <source>
        <dbReference type="ARBA" id="ARBA00022729"/>
    </source>
</evidence>
<dbReference type="InterPro" id="IPR029787">
    <property type="entry name" value="Nucleotide_cyclase"/>
</dbReference>
<evidence type="ECO:0000256" key="17">
    <source>
        <dbReference type="SAM" id="MobiDB-lite"/>
    </source>
</evidence>
<evidence type="ECO:0000256" key="9">
    <source>
        <dbReference type="ARBA" id="ARBA00023136"/>
    </source>
</evidence>
<protein>
    <recommendedName>
        <fullName evidence="3 15">Guanylate cyclase</fullName>
        <ecNumber evidence="3 15">4.6.1.2</ecNumber>
    </recommendedName>
</protein>
<evidence type="ECO:0000256" key="5">
    <source>
        <dbReference type="ARBA" id="ARBA00022692"/>
    </source>
</evidence>
<comment type="subcellular location">
    <subcellularLocation>
        <location evidence="2">Cell membrane</location>
        <topology evidence="2">Single-pass type I membrane protein</topology>
    </subcellularLocation>
</comment>
<dbReference type="PROSITE" id="PS50125">
    <property type="entry name" value="GUANYLATE_CYCLASE_2"/>
    <property type="match status" value="1"/>
</dbReference>
<evidence type="ECO:0000313" key="21">
    <source>
        <dbReference type="EMBL" id="AAG45917.1"/>
    </source>
</evidence>
<keyword evidence="10" id="KW-0675">Receptor</keyword>
<feature type="compositionally biased region" description="Acidic residues" evidence="17">
    <location>
        <begin position="562"/>
        <end position="579"/>
    </location>
</feature>
<keyword evidence="11" id="KW-0325">Glycoprotein</keyword>
<dbReference type="EC" id="4.6.1.2" evidence="3 15"/>
<sequence length="949" mass="107832">KITINYKTRIFNIQSSDTSTIVNAIRERARIVLLCFDDLKQMRTFALQLFDGGLNTKDYVYIMVDNDMYLSFNLTRLPFWVQSSNNSNTLDGRNADAEVIGRLALWWHYDITLSALSNQNYYGFFKRVIDRTGDWPFYCDESNCSKVINASIYSLLLYDAIYNYGMALNESFRQFGIRPEVYRNGTLLARNNRKPFMGLTGYVTVETDQNTRVFVLSNRKSSEKGNALRILMQFAWVEGKLQISLRNGSLSMWSSRGGSIPPAVPICGFDGKGCAASVFEMYKGYLLLGIALFVVTISGSTFTVGFLIHAKFVEGRRSNMSWKIPFALLTKSKPKRADRTAANRSRHSVRSNQTNISSLTHSTIGSLARSRIFSLYSYNGEKCIVRSFGSTTMAKAFTVTQMAECRTMRLFDHENVNRFLGLSLDGANVLAVWNFCMRGSIRDVILSENAMVKDVIFIQSAIKEICEGIHFLHNSPLQFHGRLKSSACLINDRWQVKISYFGLRWLKSSQKNRAKDLLWLSPEQLRKMGDSEIVEGSKHSDIYTMALIFTEMVNMSPCWDSSEADGAEADRAEDGEEQNGTEMSRRKQTAETEGETAQRRPGRRARGRNAEEIAYLVKRGGIVPLRPIIRPAFDHLNTEVIHLIRDCWVETPSERPTIEKVRQKLRQMGAQRRVNLMDHVFDMLEQYANKLEEEVQERTKELEGEKRKSDILLYRMMPRQVADRLKLGQSVEPEQFDCVTVFFSDIVQFAALSNQMRPLQVVNLMNELYTIFDAIIDEHDVYKGDGYLCVSGLPNRNGTLHAKHCADMAIKFMQALLNFRIPDLPNERVRLRIGLHSGPCVAGVVGLAMPRYCLFGDTVNTASRMESSSSPNKIHMSSETLELLHKNFNGSYHTESRGEVIIKGKGVMETFWLLGQVENGTTINADYAHRMHLPVIKFGEEGNETGKNA</sequence>
<dbReference type="Pfam" id="PF00211">
    <property type="entry name" value="Guanylate_cyc"/>
    <property type="match status" value="1"/>
</dbReference>
<evidence type="ECO:0000259" key="19">
    <source>
        <dbReference type="PROSITE" id="PS50011"/>
    </source>
</evidence>
<keyword evidence="8 18" id="KW-1133">Transmembrane helix</keyword>
<dbReference type="GO" id="GO:0005886">
    <property type="term" value="C:plasma membrane"/>
    <property type="evidence" value="ECO:0007669"/>
    <property type="project" value="UniProtKB-SubCell"/>
</dbReference>
<name>Q9GPU1_HETGL</name>
<dbReference type="Pfam" id="PF00069">
    <property type="entry name" value="Pkinase"/>
    <property type="match status" value="1"/>
</dbReference>
<dbReference type="InterPro" id="IPR028082">
    <property type="entry name" value="Peripla_BP_I"/>
</dbReference>
<dbReference type="Gene3D" id="3.40.50.2300">
    <property type="match status" value="2"/>
</dbReference>
<evidence type="ECO:0000256" key="7">
    <source>
        <dbReference type="ARBA" id="ARBA00022741"/>
    </source>
</evidence>
<dbReference type="InterPro" id="IPR000719">
    <property type="entry name" value="Prot_kinase_dom"/>
</dbReference>
<feature type="transmembrane region" description="Helical" evidence="18">
    <location>
        <begin position="285"/>
        <end position="308"/>
    </location>
</feature>
<dbReference type="PROSITE" id="PS00452">
    <property type="entry name" value="GUANYLATE_CYCLASE_1"/>
    <property type="match status" value="1"/>
</dbReference>
<keyword evidence="4" id="KW-1003">Cell membrane</keyword>
<evidence type="ECO:0000256" key="11">
    <source>
        <dbReference type="ARBA" id="ARBA00023180"/>
    </source>
</evidence>
<dbReference type="GO" id="GO:0007635">
    <property type="term" value="P:chemosensory behavior"/>
    <property type="evidence" value="ECO:0007669"/>
    <property type="project" value="UniProtKB-ARBA"/>
</dbReference>
<dbReference type="InterPro" id="IPR001828">
    <property type="entry name" value="ANF_lig-bd_rcpt"/>
</dbReference>
<feature type="region of interest" description="Disordered" evidence="17">
    <location>
        <begin position="560"/>
        <end position="607"/>
    </location>
</feature>
<comment type="similarity">
    <text evidence="14">Belongs to the adenylyl cyclase class-4/guanylyl cyclase family.</text>
</comment>
<dbReference type="Pfam" id="PF01094">
    <property type="entry name" value="ANF_receptor"/>
    <property type="match status" value="1"/>
</dbReference>
<evidence type="ECO:0000256" key="3">
    <source>
        <dbReference type="ARBA" id="ARBA00012202"/>
    </source>
</evidence>
<dbReference type="PANTHER" id="PTHR11920:SF495">
    <property type="entry name" value="RECEPTOR-TYPE GUANYLATE CYCLASE GCY-7"/>
    <property type="match status" value="1"/>
</dbReference>
<organism evidence="21">
    <name type="scientific">Heterodera glycines</name>
    <name type="common">Soybean cyst nematode worm</name>
    <dbReference type="NCBI Taxonomy" id="51029"/>
    <lineage>
        <taxon>Eukaryota</taxon>
        <taxon>Metazoa</taxon>
        <taxon>Ecdysozoa</taxon>
        <taxon>Nematoda</taxon>
        <taxon>Chromadorea</taxon>
        <taxon>Rhabditida</taxon>
        <taxon>Tylenchina</taxon>
        <taxon>Tylenchomorpha</taxon>
        <taxon>Tylenchoidea</taxon>
        <taxon>Heteroderidae</taxon>
        <taxon>Heteroderinae</taxon>
        <taxon>Heterodera</taxon>
    </lineage>
</organism>
<dbReference type="InterPro" id="IPR018297">
    <property type="entry name" value="A/G_cyclase_CS"/>
</dbReference>
<dbReference type="SMART" id="SM00044">
    <property type="entry name" value="CYCc"/>
    <property type="match status" value="1"/>
</dbReference>
<keyword evidence="9 18" id="KW-0472">Membrane</keyword>
<dbReference type="Gene3D" id="1.10.510.10">
    <property type="entry name" value="Transferase(Phosphotransferase) domain 1"/>
    <property type="match status" value="2"/>
</dbReference>
<evidence type="ECO:0000256" key="8">
    <source>
        <dbReference type="ARBA" id="ARBA00022989"/>
    </source>
</evidence>
<dbReference type="FunFam" id="3.30.70.1230:FF:000023">
    <property type="entry name" value="Guanylate cyclase"/>
    <property type="match status" value="1"/>
</dbReference>
<dbReference type="GO" id="GO:0001653">
    <property type="term" value="F:peptide receptor activity"/>
    <property type="evidence" value="ECO:0007669"/>
    <property type="project" value="TreeGrafter"/>
</dbReference>
<dbReference type="SUPFAM" id="SSF53822">
    <property type="entry name" value="Periplasmic binding protein-like I"/>
    <property type="match status" value="1"/>
</dbReference>
<dbReference type="InterPro" id="IPR050401">
    <property type="entry name" value="Cyclic_nucleotide_synthase"/>
</dbReference>
<dbReference type="InterPro" id="IPR011009">
    <property type="entry name" value="Kinase-like_dom_sf"/>
</dbReference>
<dbReference type="GO" id="GO:0007168">
    <property type="term" value="P:receptor guanylyl cyclase signaling pathway"/>
    <property type="evidence" value="ECO:0007669"/>
    <property type="project" value="TreeGrafter"/>
</dbReference>
<accession>Q9GPU1</accession>
<dbReference type="SUPFAM" id="SSF56112">
    <property type="entry name" value="Protein kinase-like (PK-like)"/>
    <property type="match status" value="1"/>
</dbReference>
<evidence type="ECO:0000256" key="18">
    <source>
        <dbReference type="SAM" id="Phobius"/>
    </source>
</evidence>